<keyword evidence="2" id="KW-1185">Reference proteome</keyword>
<dbReference type="Pfam" id="PF08238">
    <property type="entry name" value="Sel1"/>
    <property type="match status" value="8"/>
</dbReference>
<dbReference type="SMART" id="SM00671">
    <property type="entry name" value="SEL1"/>
    <property type="match status" value="8"/>
</dbReference>
<proteinExistence type="predicted"/>
<dbReference type="PANTHER" id="PTHR43628">
    <property type="entry name" value="ACTIVATOR OF C KINASE PROTEIN 1-RELATED"/>
    <property type="match status" value="1"/>
</dbReference>
<dbReference type="Gene3D" id="1.25.40.10">
    <property type="entry name" value="Tetratricopeptide repeat domain"/>
    <property type="match status" value="3"/>
</dbReference>
<dbReference type="InterPro" id="IPR011990">
    <property type="entry name" value="TPR-like_helical_dom_sf"/>
</dbReference>
<dbReference type="EMBL" id="JAPFFF010000009">
    <property type="protein sequence ID" value="KAK8882495.1"/>
    <property type="molecule type" value="Genomic_DNA"/>
</dbReference>
<accession>A0ABR2JUE8</accession>
<comment type="caution">
    <text evidence="1">The sequence shown here is derived from an EMBL/GenBank/DDBJ whole genome shotgun (WGS) entry which is preliminary data.</text>
</comment>
<dbReference type="PANTHER" id="PTHR43628:SF1">
    <property type="entry name" value="CHITIN SYNTHASE REGULATORY FACTOR 2-RELATED"/>
    <property type="match status" value="1"/>
</dbReference>
<name>A0ABR2JUE8_9EUKA</name>
<evidence type="ECO:0000313" key="2">
    <source>
        <dbReference type="Proteomes" id="UP001470230"/>
    </source>
</evidence>
<evidence type="ECO:0000313" key="1">
    <source>
        <dbReference type="EMBL" id="KAK8882495.1"/>
    </source>
</evidence>
<organism evidence="1 2">
    <name type="scientific">Tritrichomonas musculus</name>
    <dbReference type="NCBI Taxonomy" id="1915356"/>
    <lineage>
        <taxon>Eukaryota</taxon>
        <taxon>Metamonada</taxon>
        <taxon>Parabasalia</taxon>
        <taxon>Tritrichomonadida</taxon>
        <taxon>Tritrichomonadidae</taxon>
        <taxon>Tritrichomonas</taxon>
    </lineage>
</organism>
<reference evidence="1 2" key="1">
    <citation type="submission" date="2024-04" db="EMBL/GenBank/DDBJ databases">
        <title>Tritrichomonas musculus Genome.</title>
        <authorList>
            <person name="Alves-Ferreira E."/>
            <person name="Grigg M."/>
            <person name="Lorenzi H."/>
            <person name="Galac M."/>
        </authorList>
    </citation>
    <scope>NUCLEOTIDE SEQUENCE [LARGE SCALE GENOMIC DNA]</scope>
    <source>
        <strain evidence="1 2">EAF2021</strain>
    </source>
</reference>
<gene>
    <name evidence="1" type="ORF">M9Y10_045137</name>
</gene>
<sequence length="428" mass="47383">MISFISSHSSSPSLTHRFIPAAKFFCRSNLLHAQNNFVSELSSSNHNFNRFFSKAISSNNSSTCFIEEDDISPDEHYEVGSQLYNKKDFDKAVAHFKSGAEKNHANCMNAFARCLYYGHGVKQDFSQASQYFQNAADKGHKEAQYFCGFMHLTGSGRSKDIQKAANYLKSSADQDYGAACFFYAYLLMGGTEAEESQNSNSNSSQETNEDRFARTGQKAFEYLSKGSELGNPACQCAYGIALFQGENIKPDKRKGVELIKKSCNRSYPRALNFYGNLLAKGVTVFEQSASDNDFQTSYPVTLIEKDEKAAADMFAEAASQFDAEGCYNYGVALLNGKGVKKDTRKALVFIKKSANLGFAEAICDYASFYEKGIEVKKDIQKAASLYKQAADLGCQSAAVHYGQMCMDGIGVKKDVQEAAKYFKLAMKK</sequence>
<dbReference type="SUPFAM" id="SSF81901">
    <property type="entry name" value="HCP-like"/>
    <property type="match status" value="3"/>
</dbReference>
<dbReference type="InterPro" id="IPR006597">
    <property type="entry name" value="Sel1-like"/>
</dbReference>
<dbReference type="Proteomes" id="UP001470230">
    <property type="component" value="Unassembled WGS sequence"/>
</dbReference>
<protein>
    <submittedName>
        <fullName evidence="1">Protein sel-1 3</fullName>
    </submittedName>
</protein>
<dbReference type="InterPro" id="IPR052945">
    <property type="entry name" value="Mitotic_Regulator"/>
</dbReference>